<protein>
    <submittedName>
        <fullName evidence="1">Uncharacterized protein</fullName>
    </submittedName>
</protein>
<accession>J9C2B7</accession>
<evidence type="ECO:0000313" key="1">
    <source>
        <dbReference type="EMBL" id="EJW93970.1"/>
    </source>
</evidence>
<comment type="caution">
    <text evidence="1">The sequence shown here is derived from an EMBL/GenBank/DDBJ whole genome shotgun (WGS) entry which is preliminary data.</text>
</comment>
<feature type="non-terminal residue" evidence="1">
    <location>
        <position position="46"/>
    </location>
</feature>
<organism evidence="1">
    <name type="scientific">gut metagenome</name>
    <dbReference type="NCBI Taxonomy" id="749906"/>
    <lineage>
        <taxon>unclassified sequences</taxon>
        <taxon>metagenomes</taxon>
        <taxon>organismal metagenomes</taxon>
    </lineage>
</organism>
<gene>
    <name evidence="1" type="ORF">EVA_17924</name>
</gene>
<dbReference type="AlphaFoldDB" id="J9C2B7"/>
<sequence>MLEIFGSGVEPILLLGVYTLTSAEAGGNPEILGTPLCRGLGASGNC</sequence>
<dbReference type="EMBL" id="AMCI01006657">
    <property type="protein sequence ID" value="EJW93970.1"/>
    <property type="molecule type" value="Genomic_DNA"/>
</dbReference>
<reference evidence="1" key="1">
    <citation type="journal article" date="2012" name="PLoS ONE">
        <title>Gene sets for utilization of primary and secondary nutrition supplies in the distal gut of endangered iberian lynx.</title>
        <authorList>
            <person name="Alcaide M."/>
            <person name="Messina E."/>
            <person name="Richter M."/>
            <person name="Bargiela R."/>
            <person name="Peplies J."/>
            <person name="Huws S.A."/>
            <person name="Newbold C.J."/>
            <person name="Golyshin P.N."/>
            <person name="Simon M.A."/>
            <person name="Lopez G."/>
            <person name="Yakimov M.M."/>
            <person name="Ferrer M."/>
        </authorList>
    </citation>
    <scope>NUCLEOTIDE SEQUENCE</scope>
</reference>
<name>J9C2B7_9ZZZZ</name>
<proteinExistence type="predicted"/>